<comment type="caution">
    <text evidence="1">The sequence shown here is derived from an EMBL/GenBank/DDBJ whole genome shotgun (WGS) entry which is preliminary data.</text>
</comment>
<accession>K2L9P8</accession>
<dbReference type="Proteomes" id="UP000006766">
    <property type="component" value="Unassembled WGS sequence"/>
</dbReference>
<reference evidence="1 2" key="1">
    <citation type="journal article" date="2013" name="Pathog. Dis.">
        <title>Genome sequences of 65 Helicobacter pylori strains isolated from asymptomatic individuals and patients with gastric cancer, peptic ulcer disease, or gastritis.</title>
        <authorList>
            <person name="Blanchard T.G."/>
            <person name="Czinn S.J."/>
            <person name="Correa P."/>
            <person name="Nakazawa T."/>
            <person name="Keelan M."/>
            <person name="Morningstar L."/>
            <person name="Santana-Cruz I."/>
            <person name="Maroo A."/>
            <person name="McCracken C."/>
            <person name="Shefchek K."/>
            <person name="Daugherty S."/>
            <person name="Song Y."/>
            <person name="Fraser C.M."/>
            <person name="Fricke W.F."/>
        </authorList>
    </citation>
    <scope>NUCLEOTIDE SEQUENCE [LARGE SCALE GENOMIC DNA]</scope>
    <source>
        <strain evidence="1 2">R038b</strain>
    </source>
</reference>
<dbReference type="EMBL" id="AMOV01000004">
    <property type="protein sequence ID" value="EKE91404.1"/>
    <property type="molecule type" value="Genomic_DNA"/>
</dbReference>
<evidence type="ECO:0000313" key="2">
    <source>
        <dbReference type="Proteomes" id="UP000006766"/>
    </source>
</evidence>
<protein>
    <submittedName>
        <fullName evidence="1">Uncharacterized protein</fullName>
    </submittedName>
</protein>
<dbReference type="PATRIC" id="fig|1145115.3.peg.847"/>
<sequence>MLILTYSQTPLRALKNGVFKFSRKAIVYHHLIFIYKGRFKP</sequence>
<evidence type="ECO:0000313" key="1">
    <source>
        <dbReference type="EMBL" id="EKE91404.1"/>
    </source>
</evidence>
<proteinExistence type="predicted"/>
<dbReference type="AlphaFoldDB" id="K2L9P8"/>
<name>K2L9P8_HELPX</name>
<organism evidence="1 2">
    <name type="scientific">Helicobacter pylori R038b</name>
    <dbReference type="NCBI Taxonomy" id="1145115"/>
    <lineage>
        <taxon>Bacteria</taxon>
        <taxon>Pseudomonadati</taxon>
        <taxon>Campylobacterota</taxon>
        <taxon>Epsilonproteobacteria</taxon>
        <taxon>Campylobacterales</taxon>
        <taxon>Helicobacteraceae</taxon>
        <taxon>Helicobacter</taxon>
    </lineage>
</organism>
<gene>
    <name evidence="1" type="ORF">OUM_0869</name>
</gene>